<evidence type="ECO:0000259" key="3">
    <source>
        <dbReference type="Pfam" id="PF04092"/>
    </source>
</evidence>
<protein>
    <recommendedName>
        <fullName evidence="3">SRS domain-containing protein</fullName>
    </recommendedName>
</protein>
<organism evidence="4 5">
    <name type="scientific">Cystoisospora suis</name>
    <dbReference type="NCBI Taxonomy" id="483139"/>
    <lineage>
        <taxon>Eukaryota</taxon>
        <taxon>Sar</taxon>
        <taxon>Alveolata</taxon>
        <taxon>Apicomplexa</taxon>
        <taxon>Conoidasida</taxon>
        <taxon>Coccidia</taxon>
        <taxon>Eucoccidiorida</taxon>
        <taxon>Eimeriorina</taxon>
        <taxon>Sarcocystidae</taxon>
        <taxon>Cystoisospora</taxon>
    </lineage>
</organism>
<comment type="caution">
    <text evidence="4">The sequence shown here is derived from an EMBL/GenBank/DDBJ whole genome shotgun (WGS) entry which is preliminary data.</text>
</comment>
<gene>
    <name evidence="4" type="ORF">CSUI_001662</name>
</gene>
<dbReference type="PROSITE" id="PS51257">
    <property type="entry name" value="PROKAR_LIPOPROTEIN"/>
    <property type="match status" value="1"/>
</dbReference>
<keyword evidence="2" id="KW-0732">Signal</keyword>
<dbReference type="InterPro" id="IPR007226">
    <property type="entry name" value="SRS_dom"/>
</dbReference>
<dbReference type="InterPro" id="IPR036755">
    <property type="entry name" value="SRS_dom_sf"/>
</dbReference>
<name>A0A2C6KWP3_9APIC</name>
<dbReference type="AlphaFoldDB" id="A0A2C6KWP3"/>
<evidence type="ECO:0000256" key="1">
    <source>
        <dbReference type="SAM" id="MobiDB-lite"/>
    </source>
</evidence>
<evidence type="ECO:0000256" key="2">
    <source>
        <dbReference type="SAM" id="SignalP"/>
    </source>
</evidence>
<keyword evidence="5" id="KW-1185">Reference proteome</keyword>
<dbReference type="GeneID" id="94425078"/>
<feature type="domain" description="SRS" evidence="3">
    <location>
        <begin position="83"/>
        <end position="203"/>
    </location>
</feature>
<dbReference type="GO" id="GO:0016020">
    <property type="term" value="C:membrane"/>
    <property type="evidence" value="ECO:0007669"/>
    <property type="project" value="InterPro"/>
</dbReference>
<proteinExistence type="predicted"/>
<feature type="compositionally biased region" description="Low complexity" evidence="1">
    <location>
        <begin position="214"/>
        <end position="228"/>
    </location>
</feature>
<feature type="signal peptide" evidence="2">
    <location>
        <begin position="1"/>
        <end position="24"/>
    </location>
</feature>
<dbReference type="Gene3D" id="2.60.40.1320">
    <property type="entry name" value="SRS domain"/>
    <property type="match status" value="1"/>
</dbReference>
<reference evidence="4 5" key="1">
    <citation type="journal article" date="2017" name="Int. J. Parasitol.">
        <title>The genome of the protozoan parasite Cystoisospora suis and a reverse vaccinology approach to identify vaccine candidates.</title>
        <authorList>
            <person name="Palmieri N."/>
            <person name="Shrestha A."/>
            <person name="Ruttkowski B."/>
            <person name="Beck T."/>
            <person name="Vogl C."/>
            <person name="Tomley F."/>
            <person name="Blake D.P."/>
            <person name="Joachim A."/>
        </authorList>
    </citation>
    <scope>NUCLEOTIDE SEQUENCE [LARGE SCALE GENOMIC DNA]</scope>
    <source>
        <strain evidence="4 5">Wien I</strain>
    </source>
</reference>
<sequence length="254" mass="25826">MTFAGLKRAAAAFLVAGAVALALGCSLCVEGQSGGDARDASSTHQSGSAGPVVPSGVPVCGHDSASRVVDGDGAGKTLKLPATKGQSVQFRCAESQQLAPAAKSENAAFYEEVYQYDVSANRCTVEQGIPLKNLVSDAQLTSDQGEAKLRAGPGPVYTFQYSADPDQDRHLCYICQADTHRASLPASGAIASPQPSCTVYIEVSGKIPQPSTPPTTSSTSPPTTSPDSASDARAITVSAAASTAGLCLGVLLHL</sequence>
<accession>A0A2C6KWP3</accession>
<evidence type="ECO:0000313" key="5">
    <source>
        <dbReference type="Proteomes" id="UP000221165"/>
    </source>
</evidence>
<dbReference type="Pfam" id="PF04092">
    <property type="entry name" value="SAG"/>
    <property type="match status" value="1"/>
</dbReference>
<evidence type="ECO:0000313" key="4">
    <source>
        <dbReference type="EMBL" id="PHJ24480.1"/>
    </source>
</evidence>
<dbReference type="EMBL" id="MIGC01000671">
    <property type="protein sequence ID" value="PHJ24480.1"/>
    <property type="molecule type" value="Genomic_DNA"/>
</dbReference>
<dbReference type="RefSeq" id="XP_067926153.1">
    <property type="nucleotide sequence ID" value="XM_068061867.1"/>
</dbReference>
<dbReference type="VEuPathDB" id="ToxoDB:CSUI_001662"/>
<feature type="chain" id="PRO_5013401622" description="SRS domain-containing protein" evidence="2">
    <location>
        <begin position="25"/>
        <end position="254"/>
    </location>
</feature>
<feature type="region of interest" description="Disordered" evidence="1">
    <location>
        <begin position="208"/>
        <end position="231"/>
    </location>
</feature>
<dbReference type="Proteomes" id="UP000221165">
    <property type="component" value="Unassembled WGS sequence"/>
</dbReference>